<keyword evidence="3" id="KW-1185">Reference proteome</keyword>
<feature type="compositionally biased region" description="Basic residues" evidence="1">
    <location>
        <begin position="149"/>
        <end position="172"/>
    </location>
</feature>
<dbReference type="Proteomes" id="UP000282759">
    <property type="component" value="Unassembled WGS sequence"/>
</dbReference>
<evidence type="ECO:0000256" key="1">
    <source>
        <dbReference type="SAM" id="MobiDB-lite"/>
    </source>
</evidence>
<dbReference type="AlphaFoldDB" id="A0A3S2UMP7"/>
<dbReference type="EMBL" id="SACK01000002">
    <property type="protein sequence ID" value="RVU02132.1"/>
    <property type="molecule type" value="Genomic_DNA"/>
</dbReference>
<sequence length="172" mass="19964">MILTTAIALSVFTVQKVSAQISVNINIGSQPAWGPVGYDYVNYYYLPDVDAYYDVPNRRYVYLDNNVWVHRTYLPARYSNYNVYNGYKVVINDPEPWRNHTVIHNKYVVYKGKPSQPIIRNSHDVKYTKYRTSKKTVTHVKVDNDKGRKNFTKVKVKSHGHGNGRGKGHDKH</sequence>
<organism evidence="2 3">
    <name type="scientific">Mucilaginibacter limnophilus</name>
    <dbReference type="NCBI Taxonomy" id="1932778"/>
    <lineage>
        <taxon>Bacteria</taxon>
        <taxon>Pseudomonadati</taxon>
        <taxon>Bacteroidota</taxon>
        <taxon>Sphingobacteriia</taxon>
        <taxon>Sphingobacteriales</taxon>
        <taxon>Sphingobacteriaceae</taxon>
        <taxon>Mucilaginibacter</taxon>
    </lineage>
</organism>
<reference evidence="2 3" key="1">
    <citation type="submission" date="2019-01" db="EMBL/GenBank/DDBJ databases">
        <authorList>
            <person name="Chen W.-M."/>
        </authorList>
    </citation>
    <scope>NUCLEOTIDE SEQUENCE [LARGE SCALE GENOMIC DNA]</scope>
    <source>
        <strain evidence="2 3">YBJ-36</strain>
    </source>
</reference>
<feature type="region of interest" description="Disordered" evidence="1">
    <location>
        <begin position="145"/>
        <end position="172"/>
    </location>
</feature>
<proteinExistence type="predicted"/>
<dbReference type="OrthoDB" id="799522at2"/>
<accession>A0A3S2UMP7</accession>
<evidence type="ECO:0000313" key="3">
    <source>
        <dbReference type="Proteomes" id="UP000282759"/>
    </source>
</evidence>
<protein>
    <submittedName>
        <fullName evidence="2">Uncharacterized protein</fullName>
    </submittedName>
</protein>
<evidence type="ECO:0000313" key="2">
    <source>
        <dbReference type="EMBL" id="RVU02132.1"/>
    </source>
</evidence>
<gene>
    <name evidence="2" type="ORF">EOD41_08375</name>
</gene>
<name>A0A3S2UMP7_9SPHI</name>
<comment type="caution">
    <text evidence="2">The sequence shown here is derived from an EMBL/GenBank/DDBJ whole genome shotgun (WGS) entry which is preliminary data.</text>
</comment>